<keyword evidence="2" id="KW-0472">Membrane</keyword>
<keyword evidence="4" id="KW-1185">Reference proteome</keyword>
<dbReference type="AlphaFoldDB" id="A0A9P9I6W3"/>
<dbReference type="Proteomes" id="UP000738349">
    <property type="component" value="Unassembled WGS sequence"/>
</dbReference>
<feature type="region of interest" description="Disordered" evidence="1">
    <location>
        <begin position="296"/>
        <end position="316"/>
    </location>
</feature>
<dbReference type="EMBL" id="JAGMUV010000053">
    <property type="protein sequence ID" value="KAH7109217.1"/>
    <property type="molecule type" value="Genomic_DNA"/>
</dbReference>
<evidence type="ECO:0000256" key="1">
    <source>
        <dbReference type="SAM" id="MobiDB-lite"/>
    </source>
</evidence>
<dbReference type="OrthoDB" id="10071171at2759"/>
<evidence type="ECO:0000313" key="4">
    <source>
        <dbReference type="Proteomes" id="UP000738349"/>
    </source>
</evidence>
<proteinExistence type="predicted"/>
<feature type="compositionally biased region" description="Basic and acidic residues" evidence="1">
    <location>
        <begin position="296"/>
        <end position="306"/>
    </location>
</feature>
<comment type="caution">
    <text evidence="3">The sequence shown here is derived from an EMBL/GenBank/DDBJ whole genome shotgun (WGS) entry which is preliminary data.</text>
</comment>
<feature type="transmembrane region" description="Helical" evidence="2">
    <location>
        <begin position="512"/>
        <end position="533"/>
    </location>
</feature>
<feature type="region of interest" description="Disordered" evidence="1">
    <location>
        <begin position="118"/>
        <end position="141"/>
    </location>
</feature>
<gene>
    <name evidence="3" type="ORF">EDB81DRAFT_930051</name>
</gene>
<evidence type="ECO:0000256" key="2">
    <source>
        <dbReference type="SAM" id="Phobius"/>
    </source>
</evidence>
<protein>
    <submittedName>
        <fullName evidence="3">Uncharacterized protein</fullName>
    </submittedName>
</protein>
<keyword evidence="2" id="KW-0812">Transmembrane</keyword>
<feature type="transmembrane region" description="Helical" evidence="2">
    <location>
        <begin position="481"/>
        <end position="500"/>
    </location>
</feature>
<organism evidence="3 4">
    <name type="scientific">Dactylonectria macrodidyma</name>
    <dbReference type="NCBI Taxonomy" id="307937"/>
    <lineage>
        <taxon>Eukaryota</taxon>
        <taxon>Fungi</taxon>
        <taxon>Dikarya</taxon>
        <taxon>Ascomycota</taxon>
        <taxon>Pezizomycotina</taxon>
        <taxon>Sordariomycetes</taxon>
        <taxon>Hypocreomycetidae</taxon>
        <taxon>Hypocreales</taxon>
        <taxon>Nectriaceae</taxon>
        <taxon>Dactylonectria</taxon>
    </lineage>
</organism>
<keyword evidence="2" id="KW-1133">Transmembrane helix</keyword>
<name>A0A9P9I6W3_9HYPO</name>
<evidence type="ECO:0000313" key="3">
    <source>
        <dbReference type="EMBL" id="KAH7109217.1"/>
    </source>
</evidence>
<accession>A0A9P9I6W3</accession>
<sequence>MAFECRQVAILEDENRPHIETGRDLGVPETELVEFFMTDSATADRPVPSIECVTAFCPGDALQELQHGNPSVTSESVALLDEWTHDGTESAVTCRYLRPLSARRLYLSLLEKSSIFPEGRTAGGSNGTASQQDDQSRSRKSNRRVIFITDLNRYSTAALISTATINQARGLRESLYRHLAFRSFIGEIPPPTKFQLFQLVFDLPCYVLRTAPRHRQPTDPRENGKGGPLREVIDLSFLQRSPLSPPPTEMDYLCQAQISLLITGTHDSQWVAYFFVDTYFEDQDASESVEKYQELRGNDQNERHVDPLTGGQSDAPIPDLTPQEYFLIVIEPRLRQCKDEWHNTVTNMRHKIESYVNLCPLTSPGLSHSPTSQDPSTVTESRNAIIRTKRLLDQLAHVLKTTLNQWKSCNTDKMFATVPERSPRYLPELEYHFKQLEQDLGELEFLREMCEEYKSDLSFHLKHEGRLDVKDQNRKAGFTQVMSLVMLGLVTPIALAAAVLSMQPNAIPRPLAVNSTSFISLAAILMLLIWASVGATMNWEHIRGWLMVRFKEAPDDEDLENQRG</sequence>
<reference evidence="3" key="1">
    <citation type="journal article" date="2021" name="Nat. Commun.">
        <title>Genetic determinants of endophytism in the Arabidopsis root mycobiome.</title>
        <authorList>
            <person name="Mesny F."/>
            <person name="Miyauchi S."/>
            <person name="Thiergart T."/>
            <person name="Pickel B."/>
            <person name="Atanasova L."/>
            <person name="Karlsson M."/>
            <person name="Huettel B."/>
            <person name="Barry K.W."/>
            <person name="Haridas S."/>
            <person name="Chen C."/>
            <person name="Bauer D."/>
            <person name="Andreopoulos W."/>
            <person name="Pangilinan J."/>
            <person name="LaButti K."/>
            <person name="Riley R."/>
            <person name="Lipzen A."/>
            <person name="Clum A."/>
            <person name="Drula E."/>
            <person name="Henrissat B."/>
            <person name="Kohler A."/>
            <person name="Grigoriev I.V."/>
            <person name="Martin F.M."/>
            <person name="Hacquard S."/>
        </authorList>
    </citation>
    <scope>NUCLEOTIDE SEQUENCE</scope>
    <source>
        <strain evidence="3">MPI-CAGE-AT-0147</strain>
    </source>
</reference>